<dbReference type="InterPro" id="IPR031303">
    <property type="entry name" value="C5_meth_CS"/>
</dbReference>
<evidence type="ECO:0000256" key="3">
    <source>
        <dbReference type="ARBA" id="ARBA00022691"/>
    </source>
</evidence>
<sequence length="351" mass="40262">MRYIELFAGIGGFKNAANHLAKDTDQNFECVAFSEIDKYAITSYKSNYNADSEIAMGDITQFTSDENNINQLPDFDLLLGGFPCQAFSLLGKQLGLEDERGKILFSIHELLKEKNPEFIVLENVRNIIKHDKGKTLNLILDFFKDHKYKYINYVILDSKDFGLPQRRSRIFFVCSKRELNIDLSENSIIDNFNSIKNKSLQSYSSVLDILEKNVGDKYYLSEKIKHTILDGGSKNFWSKSQIDLSVARTLTATMVKLHRACQDNYYSDDFINKGISHQETHKEVLYKKPVRRLTPKEALKLQGFNDDFFNNAISAGVSEHQLYKQAGNALSVNTGYALLHYLFIKLRIQDL</sequence>
<keyword evidence="2 6" id="KW-0808">Transferase</keyword>
<dbReference type="InterPro" id="IPR050750">
    <property type="entry name" value="C5-MTase"/>
</dbReference>
<dbReference type="GO" id="GO:0032259">
    <property type="term" value="P:methylation"/>
    <property type="evidence" value="ECO:0007669"/>
    <property type="project" value="UniProtKB-KW"/>
</dbReference>
<protein>
    <recommendedName>
        <fullName evidence="8">Cytosine-specific methyltransferase</fullName>
        <ecNumber evidence="8">2.1.1.37</ecNumber>
    </recommendedName>
</protein>
<accession>A0A1M5JN90</accession>
<dbReference type="PROSITE" id="PS00095">
    <property type="entry name" value="C5_MTASE_2"/>
    <property type="match status" value="1"/>
</dbReference>
<dbReference type="InterPro" id="IPR018117">
    <property type="entry name" value="C5_DNA_meth_AS"/>
</dbReference>
<evidence type="ECO:0000256" key="2">
    <source>
        <dbReference type="ARBA" id="ARBA00022679"/>
    </source>
</evidence>
<dbReference type="PRINTS" id="PR00105">
    <property type="entry name" value="C5METTRFRASE"/>
</dbReference>
<dbReference type="Gene3D" id="3.40.50.150">
    <property type="entry name" value="Vaccinia Virus protein VP39"/>
    <property type="match status" value="1"/>
</dbReference>
<dbReference type="EMBL" id="FQUQ01000005">
    <property type="protein sequence ID" value="SHG42056.1"/>
    <property type="molecule type" value="Genomic_DNA"/>
</dbReference>
<dbReference type="GO" id="GO:0009307">
    <property type="term" value="P:DNA restriction-modification system"/>
    <property type="evidence" value="ECO:0007669"/>
    <property type="project" value="UniProtKB-KW"/>
</dbReference>
<organism evidence="9 10">
    <name type="scientific">Pedobacter caeni</name>
    <dbReference type="NCBI Taxonomy" id="288992"/>
    <lineage>
        <taxon>Bacteria</taxon>
        <taxon>Pseudomonadati</taxon>
        <taxon>Bacteroidota</taxon>
        <taxon>Sphingobacteriia</taxon>
        <taxon>Sphingobacteriales</taxon>
        <taxon>Sphingobacteriaceae</taxon>
        <taxon>Pedobacter</taxon>
    </lineage>
</organism>
<dbReference type="Proteomes" id="UP000184287">
    <property type="component" value="Unassembled WGS sequence"/>
</dbReference>
<comment type="catalytic activity">
    <reaction evidence="5 8">
        <text>a 2'-deoxycytidine in DNA + S-adenosyl-L-methionine = a 5-methyl-2'-deoxycytidine in DNA + S-adenosyl-L-homocysteine + H(+)</text>
        <dbReference type="Rhea" id="RHEA:13681"/>
        <dbReference type="Rhea" id="RHEA-COMP:11369"/>
        <dbReference type="Rhea" id="RHEA-COMP:11370"/>
        <dbReference type="ChEBI" id="CHEBI:15378"/>
        <dbReference type="ChEBI" id="CHEBI:57856"/>
        <dbReference type="ChEBI" id="CHEBI:59789"/>
        <dbReference type="ChEBI" id="CHEBI:85452"/>
        <dbReference type="ChEBI" id="CHEBI:85454"/>
        <dbReference type="EC" id="2.1.1.37"/>
    </reaction>
</comment>
<dbReference type="PANTHER" id="PTHR46098">
    <property type="entry name" value="TRNA (CYTOSINE(38)-C(5))-METHYLTRANSFERASE"/>
    <property type="match status" value="1"/>
</dbReference>
<evidence type="ECO:0000256" key="6">
    <source>
        <dbReference type="PROSITE-ProRule" id="PRU01016"/>
    </source>
</evidence>
<evidence type="ECO:0000313" key="9">
    <source>
        <dbReference type="EMBL" id="SHG42056.1"/>
    </source>
</evidence>
<dbReference type="Pfam" id="PF00145">
    <property type="entry name" value="DNA_methylase"/>
    <property type="match status" value="1"/>
</dbReference>
<dbReference type="InterPro" id="IPR029063">
    <property type="entry name" value="SAM-dependent_MTases_sf"/>
</dbReference>
<dbReference type="GO" id="GO:0003886">
    <property type="term" value="F:DNA (cytosine-5-)-methyltransferase activity"/>
    <property type="evidence" value="ECO:0007669"/>
    <property type="project" value="UniProtKB-EC"/>
</dbReference>
<evidence type="ECO:0000313" key="10">
    <source>
        <dbReference type="Proteomes" id="UP000184287"/>
    </source>
</evidence>
<dbReference type="PROSITE" id="PS00094">
    <property type="entry name" value="C5_MTASE_1"/>
    <property type="match status" value="1"/>
</dbReference>
<dbReference type="SUPFAM" id="SSF53335">
    <property type="entry name" value="S-adenosyl-L-methionine-dependent methyltransferases"/>
    <property type="match status" value="1"/>
</dbReference>
<comment type="similarity">
    <text evidence="6 7">Belongs to the class I-like SAM-binding methyltransferase superfamily. C5-methyltransferase family.</text>
</comment>
<dbReference type="NCBIfam" id="TIGR00675">
    <property type="entry name" value="dcm"/>
    <property type="match status" value="1"/>
</dbReference>
<dbReference type="Gene3D" id="3.90.120.10">
    <property type="entry name" value="DNA Methylase, subunit A, domain 2"/>
    <property type="match status" value="1"/>
</dbReference>
<name>A0A1M5JN90_9SPHI</name>
<evidence type="ECO:0000256" key="4">
    <source>
        <dbReference type="ARBA" id="ARBA00022747"/>
    </source>
</evidence>
<evidence type="ECO:0000256" key="1">
    <source>
        <dbReference type="ARBA" id="ARBA00022603"/>
    </source>
</evidence>
<dbReference type="InterPro" id="IPR001525">
    <property type="entry name" value="C5_MeTfrase"/>
</dbReference>
<keyword evidence="1 6" id="KW-0489">Methyltransferase</keyword>
<dbReference type="RefSeq" id="WP_073235162.1">
    <property type="nucleotide sequence ID" value="NZ_FQUQ01000005.1"/>
</dbReference>
<dbReference type="EC" id="2.1.1.37" evidence="8"/>
<evidence type="ECO:0000256" key="7">
    <source>
        <dbReference type="RuleBase" id="RU000416"/>
    </source>
</evidence>
<dbReference type="CDD" id="cd00315">
    <property type="entry name" value="Cyt_C5_DNA_methylase"/>
    <property type="match status" value="1"/>
</dbReference>
<feature type="active site" evidence="6">
    <location>
        <position position="84"/>
    </location>
</feature>
<dbReference type="AlphaFoldDB" id="A0A1M5JN90"/>
<gene>
    <name evidence="9" type="ORF">SAMN04488522_105441</name>
</gene>
<dbReference type="PANTHER" id="PTHR46098:SF1">
    <property type="entry name" value="TRNA (CYTOSINE(38)-C(5))-METHYLTRANSFERASE"/>
    <property type="match status" value="1"/>
</dbReference>
<reference evidence="10" key="1">
    <citation type="submission" date="2016-11" db="EMBL/GenBank/DDBJ databases">
        <authorList>
            <person name="Varghese N."/>
            <person name="Submissions S."/>
        </authorList>
    </citation>
    <scope>NUCLEOTIDE SEQUENCE [LARGE SCALE GENOMIC DNA]</scope>
    <source>
        <strain evidence="10">DSM 16990</strain>
    </source>
</reference>
<keyword evidence="3 6" id="KW-0949">S-adenosyl-L-methionine</keyword>
<keyword evidence="10" id="KW-1185">Reference proteome</keyword>
<evidence type="ECO:0000256" key="8">
    <source>
        <dbReference type="RuleBase" id="RU000417"/>
    </source>
</evidence>
<keyword evidence="4" id="KW-0680">Restriction system</keyword>
<evidence type="ECO:0000256" key="5">
    <source>
        <dbReference type="ARBA" id="ARBA00047422"/>
    </source>
</evidence>
<dbReference type="PROSITE" id="PS51679">
    <property type="entry name" value="SAM_MT_C5"/>
    <property type="match status" value="1"/>
</dbReference>
<dbReference type="OrthoDB" id="32195at2"/>
<proteinExistence type="inferred from homology"/>
<dbReference type="STRING" id="288992.SAMN04488522_105441"/>